<feature type="binding site" evidence="6">
    <location>
        <begin position="35"/>
        <end position="37"/>
    </location>
    <ligand>
        <name>ATP</name>
        <dbReference type="ChEBI" id="CHEBI:30616"/>
    </ligand>
</feature>
<keyword evidence="9" id="KW-1185">Reference proteome</keyword>
<keyword evidence="4" id="KW-0418">Kinase</keyword>
<keyword evidence="1" id="KW-0723">Serine/threonine-protein kinase</keyword>
<evidence type="ECO:0000313" key="9">
    <source>
        <dbReference type="Proteomes" id="UP001141806"/>
    </source>
</evidence>
<evidence type="ECO:0000256" key="2">
    <source>
        <dbReference type="ARBA" id="ARBA00022679"/>
    </source>
</evidence>
<dbReference type="PANTHER" id="PTHR24350">
    <property type="entry name" value="SERINE/THREONINE-PROTEIN KINASE IAL-RELATED"/>
    <property type="match status" value="1"/>
</dbReference>
<gene>
    <name evidence="8" type="ORF">NE237_027470</name>
</gene>
<dbReference type="AlphaFoldDB" id="A0A9Q0GN22"/>
<dbReference type="PROSITE" id="PS50011">
    <property type="entry name" value="PROTEIN_KINASE_DOM"/>
    <property type="match status" value="1"/>
</dbReference>
<dbReference type="InterPro" id="IPR000719">
    <property type="entry name" value="Prot_kinase_dom"/>
</dbReference>
<evidence type="ECO:0000313" key="8">
    <source>
        <dbReference type="EMBL" id="KAJ4950638.1"/>
    </source>
</evidence>
<dbReference type="InterPro" id="IPR011009">
    <property type="entry name" value="Kinase-like_dom_sf"/>
</dbReference>
<comment type="caution">
    <text evidence="8">The sequence shown here is derived from an EMBL/GenBank/DDBJ whole genome shotgun (WGS) entry which is preliminary data.</text>
</comment>
<feature type="domain" description="Protein kinase" evidence="7">
    <location>
        <begin position="1"/>
        <end position="109"/>
    </location>
</feature>
<protein>
    <recommendedName>
        <fullName evidence="7">Protein kinase domain-containing protein</fullName>
    </recommendedName>
</protein>
<dbReference type="Proteomes" id="UP001141806">
    <property type="component" value="Unassembled WGS sequence"/>
</dbReference>
<evidence type="ECO:0000256" key="4">
    <source>
        <dbReference type="ARBA" id="ARBA00022777"/>
    </source>
</evidence>
<organism evidence="8 9">
    <name type="scientific">Protea cynaroides</name>
    <dbReference type="NCBI Taxonomy" id="273540"/>
    <lineage>
        <taxon>Eukaryota</taxon>
        <taxon>Viridiplantae</taxon>
        <taxon>Streptophyta</taxon>
        <taxon>Embryophyta</taxon>
        <taxon>Tracheophyta</taxon>
        <taxon>Spermatophyta</taxon>
        <taxon>Magnoliopsida</taxon>
        <taxon>Proteales</taxon>
        <taxon>Proteaceae</taxon>
        <taxon>Protea</taxon>
    </lineage>
</organism>
<accession>A0A9Q0GN22</accession>
<evidence type="ECO:0000259" key="7">
    <source>
        <dbReference type="PROSITE" id="PS50011"/>
    </source>
</evidence>
<dbReference type="GO" id="GO:0005524">
    <property type="term" value="F:ATP binding"/>
    <property type="evidence" value="ECO:0007669"/>
    <property type="project" value="UniProtKB-KW"/>
</dbReference>
<evidence type="ECO:0000256" key="5">
    <source>
        <dbReference type="ARBA" id="ARBA00022840"/>
    </source>
</evidence>
<evidence type="ECO:0000256" key="1">
    <source>
        <dbReference type="ARBA" id="ARBA00022527"/>
    </source>
</evidence>
<keyword evidence="3 6" id="KW-0547">Nucleotide-binding</keyword>
<dbReference type="GO" id="GO:0004674">
    <property type="term" value="F:protein serine/threonine kinase activity"/>
    <property type="evidence" value="ECO:0007669"/>
    <property type="project" value="UniProtKB-KW"/>
</dbReference>
<dbReference type="EMBL" id="JAMYWD010000012">
    <property type="protein sequence ID" value="KAJ4950638.1"/>
    <property type="molecule type" value="Genomic_DNA"/>
</dbReference>
<evidence type="ECO:0000256" key="6">
    <source>
        <dbReference type="PIRSR" id="PIRSR630616-2"/>
    </source>
</evidence>
<evidence type="ECO:0000256" key="3">
    <source>
        <dbReference type="ARBA" id="ARBA00022741"/>
    </source>
</evidence>
<dbReference type="InterPro" id="IPR030616">
    <property type="entry name" value="Aur-like"/>
</dbReference>
<dbReference type="OrthoDB" id="377346at2759"/>
<proteinExistence type="predicted"/>
<sequence>MVRREMEIQCSLSHPNSLRLFGWFHDDERIFLILEYAYRGELYRELRKYGHLSEKQAATYTSGTLQAPHERWPTALISMLFTGTSSQRTYCSILSPKAKDTVCVELWTI</sequence>
<dbReference type="SUPFAM" id="SSF56112">
    <property type="entry name" value="Protein kinase-like (PK-like)"/>
    <property type="match status" value="1"/>
</dbReference>
<name>A0A9Q0GN22_9MAGN</name>
<dbReference type="Gene3D" id="1.10.510.10">
    <property type="entry name" value="Transferase(Phosphotransferase) domain 1"/>
    <property type="match status" value="1"/>
</dbReference>
<keyword evidence="5 6" id="KW-0067">ATP-binding</keyword>
<dbReference type="Pfam" id="PF00069">
    <property type="entry name" value="Pkinase"/>
    <property type="match status" value="1"/>
</dbReference>
<keyword evidence="2" id="KW-0808">Transferase</keyword>
<reference evidence="8" key="1">
    <citation type="journal article" date="2023" name="Plant J.">
        <title>The genome of the king protea, Protea cynaroides.</title>
        <authorList>
            <person name="Chang J."/>
            <person name="Duong T.A."/>
            <person name="Schoeman C."/>
            <person name="Ma X."/>
            <person name="Roodt D."/>
            <person name="Barker N."/>
            <person name="Li Z."/>
            <person name="Van de Peer Y."/>
            <person name="Mizrachi E."/>
        </authorList>
    </citation>
    <scope>NUCLEOTIDE SEQUENCE</scope>
    <source>
        <tissue evidence="8">Young leaves</tissue>
    </source>
</reference>